<dbReference type="EMBL" id="CP029463">
    <property type="protein sequence ID" value="AWM12430.1"/>
    <property type="molecule type" value="Genomic_DNA"/>
</dbReference>
<evidence type="ECO:0000259" key="2">
    <source>
        <dbReference type="Pfam" id="PF21012"/>
    </source>
</evidence>
<dbReference type="Pfam" id="PF21012">
    <property type="entry name" value="DUF6850"/>
    <property type="match status" value="1"/>
</dbReference>
<keyword evidence="4" id="KW-1185">Reference proteome</keyword>
<dbReference type="InterPro" id="IPR049236">
    <property type="entry name" value="DUF6850"/>
</dbReference>
<sequence length="521" mass="60583">MNLKFNFFLLVVFLFVGCAVQAQLTDTIAVKQNTFYNYFKTGLWETPLFYTQQNIKNYTITQVEYSQQNLNLKRVQTAEKTARYTFSTEGIYNLNPQTRFFGDVRFSKYFEKQVGYTFSSERTNDQNVLSPNYFYAPRKGNWEHQNYWLQGGFSHHFKNNILLSTKVFGDYKKSFRNVDPRPQIIYGHYGGELSLGYKAGKHSLILNGKLSRKKENTTIVYMDDYLNAPVYTETFTRFSTGYGRIVFDDSYRSHIDLFTDKGFGIGYQFSQEKWNVNTTYRYNKTMTDFYGKDGNGNVYLNEESIRYKYRTINHTVTTNAFIKGQNKDYSIALSLKKQQGDNFSVLEQGQNYRMNIDKLSLNSGMIKTKNNITLYCFEAGIDVSQQKYVDLLGSTQKKLTDLVIHTDFNTDLSINEKDKINFKAGLNYYTALKEELLVVKLSSENLFLDNVVIPDHAYDVTDKLGSVIMLNYYHKLPNKKELRIFGRWDSLVALNSNYTKYYAALNTSANNNFNLGLAIIY</sequence>
<feature type="chain" id="PRO_5016138880" description="DUF6850 domain-containing protein" evidence="1">
    <location>
        <begin position="25"/>
        <end position="521"/>
    </location>
</feature>
<name>A0A2U8QQU5_9FLAO</name>
<organism evidence="3 4">
    <name type="scientific">Flavobacterium sediminis</name>
    <dbReference type="NCBI Taxonomy" id="2201181"/>
    <lineage>
        <taxon>Bacteria</taxon>
        <taxon>Pseudomonadati</taxon>
        <taxon>Bacteroidota</taxon>
        <taxon>Flavobacteriia</taxon>
        <taxon>Flavobacteriales</taxon>
        <taxon>Flavobacteriaceae</taxon>
        <taxon>Flavobacterium</taxon>
    </lineage>
</organism>
<dbReference type="RefSeq" id="WP_109567839.1">
    <property type="nucleotide sequence ID" value="NZ_CP029463.1"/>
</dbReference>
<feature type="domain" description="DUF6850" evidence="2">
    <location>
        <begin position="47"/>
        <end position="519"/>
    </location>
</feature>
<keyword evidence="1" id="KW-0732">Signal</keyword>
<reference evidence="3 4" key="1">
    <citation type="submission" date="2018-05" db="EMBL/GenBank/DDBJ databases">
        <title>Flavobacterium sp. MEBiC07310.</title>
        <authorList>
            <person name="Baek K."/>
        </authorList>
    </citation>
    <scope>NUCLEOTIDE SEQUENCE [LARGE SCALE GENOMIC DNA]</scope>
    <source>
        <strain evidence="3 4">MEBiC07310</strain>
    </source>
</reference>
<dbReference type="Proteomes" id="UP000245429">
    <property type="component" value="Chromosome"/>
</dbReference>
<accession>A0A2U8QQU5</accession>
<dbReference type="OrthoDB" id="1151092at2"/>
<proteinExistence type="predicted"/>
<gene>
    <name evidence="3" type="ORF">DI487_00080</name>
</gene>
<evidence type="ECO:0000313" key="4">
    <source>
        <dbReference type="Proteomes" id="UP000245429"/>
    </source>
</evidence>
<feature type="signal peptide" evidence="1">
    <location>
        <begin position="1"/>
        <end position="24"/>
    </location>
</feature>
<dbReference type="AlphaFoldDB" id="A0A2U8QQU5"/>
<evidence type="ECO:0000256" key="1">
    <source>
        <dbReference type="SAM" id="SignalP"/>
    </source>
</evidence>
<dbReference type="PROSITE" id="PS51257">
    <property type="entry name" value="PROKAR_LIPOPROTEIN"/>
    <property type="match status" value="1"/>
</dbReference>
<dbReference type="KEGG" id="fse:DI487_00080"/>
<evidence type="ECO:0000313" key="3">
    <source>
        <dbReference type="EMBL" id="AWM12430.1"/>
    </source>
</evidence>
<protein>
    <recommendedName>
        <fullName evidence="2">DUF6850 domain-containing protein</fullName>
    </recommendedName>
</protein>